<protein>
    <recommendedName>
        <fullName evidence="4">HK97 gp10 family phage protein</fullName>
    </recommendedName>
</protein>
<dbReference type="STRING" id="993692.IV57_GL000218"/>
<sequence>MAWGTIDDAEFQKFADKVKSKIEAQEIRQAVESSSKRVGTQSLKGVKSRTPVGQYTDGRTGGTLRRGWHLNGPTYNGALFLIEIENNVEYAGYVEDGHRTRGGGGWVSGQHMLMETLFEIEDMMPMLLTPAMKKLGGLFD</sequence>
<evidence type="ECO:0000313" key="3">
    <source>
        <dbReference type="Proteomes" id="UP000051006"/>
    </source>
</evidence>
<dbReference type="PATRIC" id="fig|993692.3.peg.220"/>
<reference evidence="2 3" key="1">
    <citation type="journal article" date="2015" name="Genome Announc.">
        <title>Expanding the biotechnology potential of lactobacilli through comparative genomics of 213 strains and associated genera.</title>
        <authorList>
            <person name="Sun Z."/>
            <person name="Harris H.M."/>
            <person name="McCann A."/>
            <person name="Guo C."/>
            <person name="Argimon S."/>
            <person name="Zhang W."/>
            <person name="Yang X."/>
            <person name="Jeffery I.B."/>
            <person name="Cooney J.C."/>
            <person name="Kagawa T.F."/>
            <person name="Liu W."/>
            <person name="Song Y."/>
            <person name="Salvetti E."/>
            <person name="Wrobel A."/>
            <person name="Rasinkangas P."/>
            <person name="Parkhill J."/>
            <person name="Rea M.C."/>
            <person name="O'Sullivan O."/>
            <person name="Ritari J."/>
            <person name="Douillard F.P."/>
            <person name="Paul Ross R."/>
            <person name="Yang R."/>
            <person name="Briner A.E."/>
            <person name="Felis G.E."/>
            <person name="de Vos W.M."/>
            <person name="Barrangou R."/>
            <person name="Klaenhammer T.R."/>
            <person name="Caufield P.W."/>
            <person name="Cui Y."/>
            <person name="Zhang H."/>
            <person name="O'Toole P.W."/>
        </authorList>
    </citation>
    <scope>NUCLEOTIDE SEQUENCE [LARGE SCALE GENOMIC DNA]</scope>
    <source>
        <strain evidence="2 3">DSM 24716</strain>
    </source>
</reference>
<keyword evidence="3" id="KW-1185">Reference proteome</keyword>
<gene>
    <name evidence="2" type="ORF">IV57_GL000218</name>
</gene>
<evidence type="ECO:0000256" key="1">
    <source>
        <dbReference type="SAM" id="MobiDB-lite"/>
    </source>
</evidence>
<feature type="compositionally biased region" description="Polar residues" evidence="1">
    <location>
        <begin position="33"/>
        <end position="43"/>
    </location>
</feature>
<evidence type="ECO:0008006" key="4">
    <source>
        <dbReference type="Google" id="ProtNLM"/>
    </source>
</evidence>
<feature type="region of interest" description="Disordered" evidence="1">
    <location>
        <begin position="33"/>
        <end position="60"/>
    </location>
</feature>
<proteinExistence type="predicted"/>
<dbReference type="EMBL" id="JQCF01000001">
    <property type="protein sequence ID" value="KRO00896.1"/>
    <property type="molecule type" value="Genomic_DNA"/>
</dbReference>
<name>A0A0R2LN70_9LACO</name>
<dbReference type="RefSeq" id="WP_057879631.1">
    <property type="nucleotide sequence ID" value="NZ_JQCF01000001.1"/>
</dbReference>
<dbReference type="AlphaFoldDB" id="A0A0R2LN70"/>
<comment type="caution">
    <text evidence="2">The sequence shown here is derived from an EMBL/GenBank/DDBJ whole genome shotgun (WGS) entry which is preliminary data.</text>
</comment>
<dbReference type="InterPro" id="IPR010064">
    <property type="entry name" value="HK97-gp10_tail"/>
</dbReference>
<organism evidence="2 3">
    <name type="scientific">Companilactobacillus kimchiensis</name>
    <dbReference type="NCBI Taxonomy" id="993692"/>
    <lineage>
        <taxon>Bacteria</taxon>
        <taxon>Bacillati</taxon>
        <taxon>Bacillota</taxon>
        <taxon>Bacilli</taxon>
        <taxon>Lactobacillales</taxon>
        <taxon>Lactobacillaceae</taxon>
        <taxon>Companilactobacillus</taxon>
    </lineage>
</organism>
<dbReference type="Pfam" id="PF04883">
    <property type="entry name" value="HK97-gp10_like"/>
    <property type="match status" value="1"/>
</dbReference>
<evidence type="ECO:0000313" key="2">
    <source>
        <dbReference type="EMBL" id="KRO00896.1"/>
    </source>
</evidence>
<dbReference type="Proteomes" id="UP000051006">
    <property type="component" value="Unassembled WGS sequence"/>
</dbReference>
<accession>A0A0R2LN70</accession>